<feature type="compositionally biased region" description="Basic and acidic residues" evidence="1">
    <location>
        <begin position="293"/>
        <end position="302"/>
    </location>
</feature>
<dbReference type="OrthoDB" id="2758679at2759"/>
<evidence type="ECO:0000313" key="2">
    <source>
        <dbReference type="EMBL" id="RDX55008.1"/>
    </source>
</evidence>
<feature type="compositionally biased region" description="Polar residues" evidence="1">
    <location>
        <begin position="282"/>
        <end position="292"/>
    </location>
</feature>
<evidence type="ECO:0000256" key="1">
    <source>
        <dbReference type="SAM" id="MobiDB-lite"/>
    </source>
</evidence>
<sequence>MSSTLPATMAKETELLEKGHELEDGARRTTEIHEYGPGGETTPSCDVGSEAQTAARTLEANEQVDARKATKDTPNGGDRAGSQDSAALWEAVATPPRIAPVLALFDEHESNGYEEGEVETYEEEDRGPPPNQEAIRTQERADARERGRILDEAASEHRFSSVSCDNVPTARKRSWAGSAISEEERRTARRPRLVNQEDRSQLRLPPVREMFRNPWRGMSVEESRSPSLMPHVTTSTPRLAQSVHEVSPFYHDEFANVSGHPPTMRGSSIDSPTGETDGRGYRSSTNSPSHSEAQNDRARMDVDDADQDGSYLLDPPRRPQEGRGTSPFLSEEVGPWSLRNALSEHEAGGSAHGRDLEALWRGGYRPRNWETENARRTERWSSREADERRDSGEEGVESRWSNFSALPNTKAWEYRRQEAEPSRRGIHELSMTPAPRETTRGRTSGLLDERPESTNRDASHGRRAGGRMGQDDGVEGTGARTGTRRNEERDGGKAEWWQNMAVSRLPSALRKDEDLEDLPVVVDNPQSNRWTIHLSDPEERYAGMSKDWMKTVWMDEKPIVLFTVYNYKYTKNQEINRHIEASVTSLTTHLTGESGFHVVPPDPEWRQDFKARDLPYLWVIRGLSEAAAWEMVKAHIISSRGVSIITHTRSLENPRFVCGLAGFLKPDVKATKAAVLSILESTYMIQRLSDLVRTNARLAHLTVAKRVESVIESVDVRFMATKEDGDVANIYIMPPTDDLDEWREWADEMKGYRYNNFLNGTGTARKAFWCGGCRGVDHEEQECPFQKMRGWKGPTAGTRSHSKFWEPSVSGGRRGGRGRGLMQWGPEGQRMDGQVEEEVDADAGRKGERLVREERLSSMAGTRCKAG</sequence>
<feature type="compositionally biased region" description="Basic and acidic residues" evidence="1">
    <location>
        <begin position="11"/>
        <end position="34"/>
    </location>
</feature>
<feature type="compositionally biased region" description="Basic and acidic residues" evidence="1">
    <location>
        <begin position="367"/>
        <end position="392"/>
    </location>
</feature>
<feature type="compositionally biased region" description="Acidic residues" evidence="1">
    <location>
        <begin position="112"/>
        <end position="125"/>
    </location>
</feature>
<accession>A0A371DR99</accession>
<dbReference type="Proteomes" id="UP000256964">
    <property type="component" value="Unassembled WGS sequence"/>
</dbReference>
<name>A0A371DR99_9APHY</name>
<feature type="region of interest" description="Disordered" evidence="1">
    <location>
        <begin position="170"/>
        <end position="205"/>
    </location>
</feature>
<dbReference type="AlphaFoldDB" id="A0A371DR99"/>
<keyword evidence="3" id="KW-1185">Reference proteome</keyword>
<feature type="region of interest" description="Disordered" evidence="1">
    <location>
        <begin position="789"/>
        <end position="867"/>
    </location>
</feature>
<feature type="region of interest" description="Disordered" evidence="1">
    <location>
        <begin position="253"/>
        <end position="331"/>
    </location>
</feature>
<gene>
    <name evidence="2" type="ORF">OH76DRAFT_1415080</name>
</gene>
<feature type="region of interest" description="Disordered" evidence="1">
    <location>
        <begin position="414"/>
        <end position="492"/>
    </location>
</feature>
<dbReference type="EMBL" id="KZ857383">
    <property type="protein sequence ID" value="RDX55008.1"/>
    <property type="molecule type" value="Genomic_DNA"/>
</dbReference>
<feature type="compositionally biased region" description="Polar residues" evidence="1">
    <location>
        <begin position="265"/>
        <end position="274"/>
    </location>
</feature>
<feature type="compositionally biased region" description="Basic and acidic residues" evidence="1">
    <location>
        <begin position="447"/>
        <end position="460"/>
    </location>
</feature>
<feature type="compositionally biased region" description="Basic and acidic residues" evidence="1">
    <location>
        <begin position="842"/>
        <end position="856"/>
    </location>
</feature>
<proteinExistence type="predicted"/>
<feature type="region of interest" description="Disordered" evidence="1">
    <location>
        <begin position="109"/>
        <end position="144"/>
    </location>
</feature>
<reference evidence="2 3" key="1">
    <citation type="journal article" date="2018" name="Biotechnol. Biofuels">
        <title>Integrative visual omics of the white-rot fungus Polyporus brumalis exposes the biotechnological potential of its oxidative enzymes for delignifying raw plant biomass.</title>
        <authorList>
            <person name="Miyauchi S."/>
            <person name="Rancon A."/>
            <person name="Drula E."/>
            <person name="Hage H."/>
            <person name="Chaduli D."/>
            <person name="Favel A."/>
            <person name="Grisel S."/>
            <person name="Henrissat B."/>
            <person name="Herpoel-Gimbert I."/>
            <person name="Ruiz-Duenas F.J."/>
            <person name="Chevret D."/>
            <person name="Hainaut M."/>
            <person name="Lin J."/>
            <person name="Wang M."/>
            <person name="Pangilinan J."/>
            <person name="Lipzen A."/>
            <person name="Lesage-Meessen L."/>
            <person name="Navarro D."/>
            <person name="Riley R."/>
            <person name="Grigoriev I.V."/>
            <person name="Zhou S."/>
            <person name="Raouche S."/>
            <person name="Rosso M.N."/>
        </authorList>
    </citation>
    <scope>NUCLEOTIDE SEQUENCE [LARGE SCALE GENOMIC DNA]</scope>
    <source>
        <strain evidence="2 3">BRFM 1820</strain>
    </source>
</reference>
<feature type="region of interest" description="Disordered" evidence="1">
    <location>
        <begin position="361"/>
        <end position="402"/>
    </location>
</feature>
<protein>
    <submittedName>
        <fullName evidence="2">Uncharacterized protein</fullName>
    </submittedName>
</protein>
<feature type="region of interest" description="Disordered" evidence="1">
    <location>
        <begin position="1"/>
        <end position="84"/>
    </location>
</feature>
<evidence type="ECO:0000313" key="3">
    <source>
        <dbReference type="Proteomes" id="UP000256964"/>
    </source>
</evidence>
<feature type="compositionally biased region" description="Basic and acidic residues" evidence="1">
    <location>
        <begin position="414"/>
        <end position="427"/>
    </location>
</feature>
<feature type="region of interest" description="Disordered" evidence="1">
    <location>
        <begin position="219"/>
        <end position="239"/>
    </location>
</feature>
<organism evidence="2 3">
    <name type="scientific">Lentinus brumalis</name>
    <dbReference type="NCBI Taxonomy" id="2498619"/>
    <lineage>
        <taxon>Eukaryota</taxon>
        <taxon>Fungi</taxon>
        <taxon>Dikarya</taxon>
        <taxon>Basidiomycota</taxon>
        <taxon>Agaricomycotina</taxon>
        <taxon>Agaricomycetes</taxon>
        <taxon>Polyporales</taxon>
        <taxon>Polyporaceae</taxon>
        <taxon>Lentinus</taxon>
    </lineage>
</organism>